<evidence type="ECO:0000256" key="8">
    <source>
        <dbReference type="ARBA" id="ARBA00023204"/>
    </source>
</evidence>
<keyword evidence="1 10" id="KW-0436">Ligase</keyword>
<dbReference type="EC" id="6.5.1.2" evidence="10"/>
<dbReference type="RefSeq" id="WP_066539728.1">
    <property type="nucleotide sequence ID" value="NZ_JHUK01000001.1"/>
</dbReference>
<feature type="active site" description="N6-AMP-lysine intermediate" evidence="10">
    <location>
        <position position="113"/>
    </location>
</feature>
<dbReference type="SUPFAM" id="SSF50249">
    <property type="entry name" value="Nucleic acid-binding proteins"/>
    <property type="match status" value="1"/>
</dbReference>
<evidence type="ECO:0000313" key="14">
    <source>
        <dbReference type="Proteomes" id="UP000070069"/>
    </source>
</evidence>
<feature type="binding site" evidence="10">
    <location>
        <position position="419"/>
    </location>
    <ligand>
        <name>Zn(2+)</name>
        <dbReference type="ChEBI" id="CHEBI:29105"/>
    </ligand>
</feature>
<comment type="similarity">
    <text evidence="10">Belongs to the NAD-dependent DNA ligase family. LigA subfamily.</text>
</comment>
<feature type="binding site" evidence="10">
    <location>
        <position position="307"/>
    </location>
    <ligand>
        <name>NAD(+)</name>
        <dbReference type="ChEBI" id="CHEBI:57540"/>
    </ligand>
</feature>
<feature type="binding site" evidence="10">
    <location>
        <position position="111"/>
    </location>
    <ligand>
        <name>NAD(+)</name>
        <dbReference type="ChEBI" id="CHEBI:57540"/>
    </ligand>
</feature>
<keyword evidence="4 10" id="KW-0227">DNA damage</keyword>
<dbReference type="Gene3D" id="1.10.150.20">
    <property type="entry name" value="5' to 3' exonuclease, C-terminal subdomain"/>
    <property type="match status" value="2"/>
</dbReference>
<dbReference type="Gene3D" id="1.10.287.610">
    <property type="entry name" value="Helix hairpin bin"/>
    <property type="match status" value="1"/>
</dbReference>
<dbReference type="InterPro" id="IPR041663">
    <property type="entry name" value="DisA/LigA_HHH"/>
</dbReference>
<evidence type="ECO:0000256" key="5">
    <source>
        <dbReference type="ARBA" id="ARBA00022833"/>
    </source>
</evidence>
<dbReference type="SUPFAM" id="SSF56091">
    <property type="entry name" value="DNA ligase/mRNA capping enzyme, catalytic domain"/>
    <property type="match status" value="1"/>
</dbReference>
<dbReference type="SUPFAM" id="SSF52113">
    <property type="entry name" value="BRCT domain"/>
    <property type="match status" value="1"/>
</dbReference>
<feature type="binding site" evidence="10">
    <location>
        <position position="134"/>
    </location>
    <ligand>
        <name>NAD(+)</name>
        <dbReference type="ChEBI" id="CHEBI:57540"/>
    </ligand>
</feature>
<evidence type="ECO:0000256" key="2">
    <source>
        <dbReference type="ARBA" id="ARBA00022705"/>
    </source>
</evidence>
<dbReference type="Pfam" id="PF03120">
    <property type="entry name" value="OB_DNA_ligase"/>
    <property type="match status" value="1"/>
</dbReference>
<feature type="binding site" evidence="10">
    <location>
        <position position="168"/>
    </location>
    <ligand>
        <name>NAD(+)</name>
        <dbReference type="ChEBI" id="CHEBI:57540"/>
    </ligand>
</feature>
<dbReference type="CDD" id="cd17748">
    <property type="entry name" value="BRCT_DNA_ligase_like"/>
    <property type="match status" value="1"/>
</dbReference>
<dbReference type="Gene3D" id="2.40.50.140">
    <property type="entry name" value="Nucleic acid-binding proteins"/>
    <property type="match status" value="1"/>
</dbReference>
<dbReference type="PATRIC" id="fig|203274.3.peg.8"/>
<dbReference type="PROSITE" id="PS01055">
    <property type="entry name" value="DNA_LIGASE_N1"/>
    <property type="match status" value="1"/>
</dbReference>
<dbReference type="NCBIfam" id="TIGR00575">
    <property type="entry name" value="dnlj"/>
    <property type="match status" value="1"/>
</dbReference>
<evidence type="ECO:0000256" key="10">
    <source>
        <dbReference type="HAMAP-Rule" id="MF_01588"/>
    </source>
</evidence>
<comment type="caution">
    <text evidence="12">The sequence shown here is derived from an EMBL/GenBank/DDBJ whole genome shotgun (WGS) entry which is preliminary data.</text>
</comment>
<dbReference type="GO" id="GO:0046872">
    <property type="term" value="F:metal ion binding"/>
    <property type="evidence" value="ECO:0007669"/>
    <property type="project" value="UniProtKB-KW"/>
</dbReference>
<evidence type="ECO:0000313" key="13">
    <source>
        <dbReference type="EMBL" id="RAM57949.1"/>
    </source>
</evidence>
<dbReference type="Pfam" id="PF12826">
    <property type="entry name" value="HHH_2"/>
    <property type="match status" value="1"/>
</dbReference>
<dbReference type="SMART" id="SM00532">
    <property type="entry name" value="LIGANc"/>
    <property type="match status" value="1"/>
</dbReference>
<dbReference type="EMBL" id="LTBM01000001">
    <property type="protein sequence ID" value="KXT29364.1"/>
    <property type="molecule type" value="Genomic_DNA"/>
</dbReference>
<dbReference type="PIRSF" id="PIRSF001604">
    <property type="entry name" value="LigA"/>
    <property type="match status" value="1"/>
</dbReference>
<dbReference type="Proteomes" id="UP000249343">
    <property type="component" value="Unassembled WGS sequence"/>
</dbReference>
<dbReference type="AlphaFoldDB" id="A0A139JR98"/>
<keyword evidence="7 10" id="KW-0520">NAD</keyword>
<evidence type="ECO:0000259" key="11">
    <source>
        <dbReference type="PROSITE" id="PS50172"/>
    </source>
</evidence>
<dbReference type="OrthoDB" id="9759736at2"/>
<dbReference type="InterPro" id="IPR001679">
    <property type="entry name" value="DNA_ligase"/>
</dbReference>
<comment type="catalytic activity">
    <reaction evidence="9 10">
        <text>NAD(+) + (deoxyribonucleotide)n-3'-hydroxyl + 5'-phospho-(deoxyribonucleotide)m = (deoxyribonucleotide)n+m + AMP + beta-nicotinamide D-nucleotide.</text>
        <dbReference type="EC" id="6.5.1.2"/>
    </reaction>
</comment>
<sequence>MTIEIKKKIKKITKIIQKANFDYFQLNQSKITDEQYDNLLKELIILEQKYPEYKLSNSPTSKVGGFLSHKFKKVKHDIPMLSLGNVFDFQELKKFYDRIIKKHNNVTFITELKIDGIAISLKYKKGILYQAITRGNGYYGELITNNVKNIKDIPLKIKEEIDLEVRGEIFFHFNDFEKLNQEQKEKKNFLFSNPRNAASGTLRQLNPNIASKRNLSSFIYSIINPPSFIKKQKNILIFLEKIGFSVNKYYKLVNSFEELLEKINYYEKIKKNLPYNNDGIVVKVNELNLYDNIGYTSKFPKWAIAYKFKTAESETIITKINFQIGRTGVITPIAFLIPTIVDGSVISKVSLHNYNYIKKKDIRINDFVLIHKSGSIIPEIIKIIKEKRTNQVPFKMISYCPFCNSKLQKKEIEEIELFCLNENCEEKQIKELTHFVSKEAMNINILGNKTLAILFKQKMIKKKSDIYNLQNKKNELEKLPFFGKKKVNNILNAIEESKQRPLENVLFSLGIRHVGIKIAKILIKKFKNITNLTKASYKSILKINEIGDKISKSIFNFFQNEKNIKELNLLKQKGINFSLNEENKLIQNKKKEKNILFKNKKIVLTGILNNFKREKIKKILEEYEAIITNNVSKKTNFLICGKKSSENKIKKANNLKIKIINEQDLIKILFYKNNL</sequence>
<evidence type="ECO:0000256" key="1">
    <source>
        <dbReference type="ARBA" id="ARBA00022598"/>
    </source>
</evidence>
<feature type="binding site" evidence="10">
    <location>
        <position position="403"/>
    </location>
    <ligand>
        <name>Zn(2+)</name>
        <dbReference type="ChEBI" id="CHEBI:29105"/>
    </ligand>
</feature>
<reference evidence="13 15" key="1">
    <citation type="submission" date="2014-04" db="EMBL/GenBank/DDBJ databases">
        <title>Genome study of Napier grass stunt phytoplasma.</title>
        <authorList>
            <person name="Kawicha P."/>
            <person name="Dickinson M."/>
            <person name="Hodgetts J."/>
        </authorList>
    </citation>
    <scope>NUCLEOTIDE SEQUENCE [LARGE SCALE GENOMIC DNA]</scope>
    <source>
        <strain evidence="13 15">NGS-S10</strain>
    </source>
</reference>
<dbReference type="GO" id="GO:0003911">
    <property type="term" value="F:DNA ligase (NAD+) activity"/>
    <property type="evidence" value="ECO:0007669"/>
    <property type="project" value="UniProtKB-UniRule"/>
</dbReference>
<dbReference type="InterPro" id="IPR036420">
    <property type="entry name" value="BRCT_dom_sf"/>
</dbReference>
<dbReference type="Gene3D" id="3.40.50.10190">
    <property type="entry name" value="BRCT domain"/>
    <property type="match status" value="1"/>
</dbReference>
<dbReference type="InterPro" id="IPR004150">
    <property type="entry name" value="NAD_DNA_ligase_OB"/>
</dbReference>
<keyword evidence="8 10" id="KW-0234">DNA repair</keyword>
<accession>A0A139JR98</accession>
<dbReference type="Proteomes" id="UP000070069">
    <property type="component" value="Unassembled WGS sequence"/>
</dbReference>
<dbReference type="SUPFAM" id="SSF47781">
    <property type="entry name" value="RuvA domain 2-like"/>
    <property type="match status" value="1"/>
</dbReference>
<evidence type="ECO:0000256" key="4">
    <source>
        <dbReference type="ARBA" id="ARBA00022763"/>
    </source>
</evidence>
<feature type="binding site" evidence="10">
    <location>
        <position position="400"/>
    </location>
    <ligand>
        <name>Zn(2+)</name>
        <dbReference type="ChEBI" id="CHEBI:29105"/>
    </ligand>
</feature>
<protein>
    <recommendedName>
        <fullName evidence="10">DNA ligase</fullName>
        <ecNumber evidence="10">6.5.1.2</ecNumber>
    </recommendedName>
    <alternativeName>
        <fullName evidence="10">Polydeoxyribonucleotide synthase [NAD(+)]</fullName>
    </alternativeName>
</protein>
<dbReference type="InterPro" id="IPR001357">
    <property type="entry name" value="BRCT_dom"/>
</dbReference>
<feature type="domain" description="BRCT" evidence="11">
    <location>
        <begin position="592"/>
        <end position="675"/>
    </location>
</feature>
<proteinExistence type="inferred from homology"/>
<reference evidence="12 14" key="2">
    <citation type="submission" date="2016-02" db="EMBL/GenBank/DDBJ databases">
        <title>A draft genome sequence of Candidatus Phytoplasma oryzae strain Mbita1, the causative agent of Napier Grass stunt disease in Kenya.</title>
        <authorList>
            <person name="Fischer A."/>
            <person name="Santa-Cruz I."/>
            <person name="Wambua L."/>
            <person name="Olds C."/>
            <person name="Midega C."/>
            <person name="Dickinson M."/>
            <person name="Kawicha P."/>
            <person name="Khan Z."/>
            <person name="Masiga D."/>
            <person name="Jores J."/>
            <person name="Bernd S."/>
        </authorList>
    </citation>
    <scope>NUCLEOTIDE SEQUENCE [LARGE SCALE GENOMIC DNA]</scope>
    <source>
        <strain evidence="12">Mbita1</strain>
    </source>
</reference>
<name>A0A139JR98_9MOLU</name>
<evidence type="ECO:0000313" key="15">
    <source>
        <dbReference type="Proteomes" id="UP000249343"/>
    </source>
</evidence>
<feature type="binding site" evidence="10">
    <location>
        <begin position="33"/>
        <end position="37"/>
    </location>
    <ligand>
        <name>NAD(+)</name>
        <dbReference type="ChEBI" id="CHEBI:57540"/>
    </ligand>
</feature>
<dbReference type="Pfam" id="PF01653">
    <property type="entry name" value="DNA_ligase_aden"/>
    <property type="match status" value="1"/>
</dbReference>
<comment type="function">
    <text evidence="10">DNA ligase that catalyzes the formation of phosphodiester linkages between 5'-phosphoryl and 3'-hydroxyl groups in double-stranded DNA using NAD as a coenzyme and as the energy source for the reaction. It is essential for DNA replication and repair of damaged DNA.</text>
</comment>
<feature type="binding site" evidence="10">
    <location>
        <position position="283"/>
    </location>
    <ligand>
        <name>NAD(+)</name>
        <dbReference type="ChEBI" id="CHEBI:57540"/>
    </ligand>
</feature>
<evidence type="ECO:0000256" key="3">
    <source>
        <dbReference type="ARBA" id="ARBA00022723"/>
    </source>
</evidence>
<dbReference type="GO" id="GO:0006260">
    <property type="term" value="P:DNA replication"/>
    <property type="evidence" value="ECO:0007669"/>
    <property type="project" value="UniProtKB-KW"/>
</dbReference>
<feature type="binding site" evidence="10">
    <location>
        <position position="424"/>
    </location>
    <ligand>
        <name>Zn(2+)</name>
        <dbReference type="ChEBI" id="CHEBI:29105"/>
    </ligand>
</feature>
<keyword evidence="5 10" id="KW-0862">Zinc</keyword>
<dbReference type="InterPro" id="IPR012340">
    <property type="entry name" value="NA-bd_OB-fold"/>
</dbReference>
<dbReference type="InterPro" id="IPR013839">
    <property type="entry name" value="DNAligase_adenylation"/>
</dbReference>
<dbReference type="InterPro" id="IPR010994">
    <property type="entry name" value="RuvA_2-like"/>
</dbReference>
<organism evidence="12 14">
    <name type="scientific">Candidatus Phytoplasma oryzae</name>
    <dbReference type="NCBI Taxonomy" id="203274"/>
    <lineage>
        <taxon>Bacteria</taxon>
        <taxon>Bacillati</taxon>
        <taxon>Mycoplasmatota</taxon>
        <taxon>Mollicutes</taxon>
        <taxon>Acholeplasmatales</taxon>
        <taxon>Acholeplasmataceae</taxon>
        <taxon>Candidatus Phytoplasma</taxon>
        <taxon>16SrXI (Rice yellow dwarf group)</taxon>
    </lineage>
</organism>
<dbReference type="Pfam" id="PF00533">
    <property type="entry name" value="BRCT"/>
    <property type="match status" value="1"/>
</dbReference>
<keyword evidence="3 10" id="KW-0479">Metal-binding</keyword>
<evidence type="ECO:0000256" key="7">
    <source>
        <dbReference type="ARBA" id="ARBA00023027"/>
    </source>
</evidence>
<dbReference type="HAMAP" id="MF_01588">
    <property type="entry name" value="DNA_ligase_A"/>
    <property type="match status" value="1"/>
</dbReference>
<keyword evidence="10" id="KW-0464">Manganese</keyword>
<dbReference type="PROSITE" id="PS50172">
    <property type="entry name" value="BRCT"/>
    <property type="match status" value="1"/>
</dbReference>
<keyword evidence="15" id="KW-1185">Reference proteome</keyword>
<evidence type="ECO:0000256" key="9">
    <source>
        <dbReference type="ARBA" id="ARBA00034005"/>
    </source>
</evidence>
<keyword evidence="6 10" id="KW-0460">Magnesium</keyword>
<dbReference type="GO" id="GO:0005829">
    <property type="term" value="C:cytosol"/>
    <property type="evidence" value="ECO:0007669"/>
    <property type="project" value="TreeGrafter"/>
</dbReference>
<comment type="cofactor">
    <cofactor evidence="10">
        <name>Mg(2+)</name>
        <dbReference type="ChEBI" id="CHEBI:18420"/>
    </cofactor>
    <cofactor evidence="10">
        <name>Mn(2+)</name>
        <dbReference type="ChEBI" id="CHEBI:29035"/>
    </cofactor>
</comment>
<dbReference type="EMBL" id="JHUK01000001">
    <property type="protein sequence ID" value="RAM57949.1"/>
    <property type="molecule type" value="Genomic_DNA"/>
</dbReference>
<evidence type="ECO:0000256" key="6">
    <source>
        <dbReference type="ARBA" id="ARBA00022842"/>
    </source>
</evidence>
<dbReference type="InterPro" id="IPR013840">
    <property type="entry name" value="DNAligase_N"/>
</dbReference>
<dbReference type="CDD" id="cd00114">
    <property type="entry name" value="LIGANc"/>
    <property type="match status" value="1"/>
</dbReference>
<gene>
    <name evidence="10 12" type="primary">ligA</name>
    <name evidence="12" type="ORF">AXA84_0008</name>
    <name evidence="13" type="ORF">DH96_00050</name>
</gene>
<dbReference type="Gene3D" id="3.30.470.30">
    <property type="entry name" value="DNA ligase/mRNA capping enzyme"/>
    <property type="match status" value="1"/>
</dbReference>
<evidence type="ECO:0000313" key="12">
    <source>
        <dbReference type="EMBL" id="KXT29364.1"/>
    </source>
</evidence>
<dbReference type="PANTHER" id="PTHR23389:SF9">
    <property type="entry name" value="DNA LIGASE"/>
    <property type="match status" value="1"/>
</dbReference>
<dbReference type="GO" id="GO:0006281">
    <property type="term" value="P:DNA repair"/>
    <property type="evidence" value="ECO:0007669"/>
    <property type="project" value="UniProtKB-KW"/>
</dbReference>
<dbReference type="PANTHER" id="PTHR23389">
    <property type="entry name" value="CHROMOSOME TRANSMISSION FIDELITY FACTOR 18"/>
    <property type="match status" value="1"/>
</dbReference>
<dbReference type="InterPro" id="IPR018239">
    <property type="entry name" value="DNA_ligase_AS"/>
</dbReference>
<keyword evidence="2 10" id="KW-0235">DNA replication</keyword>
<feature type="binding site" evidence="10">
    <location>
        <begin position="82"/>
        <end position="83"/>
    </location>
    <ligand>
        <name>NAD(+)</name>
        <dbReference type="ChEBI" id="CHEBI:57540"/>
    </ligand>
</feature>
<dbReference type="SMART" id="SM00292">
    <property type="entry name" value="BRCT"/>
    <property type="match status" value="1"/>
</dbReference>
<dbReference type="NCBIfam" id="NF005932">
    <property type="entry name" value="PRK07956.1"/>
    <property type="match status" value="1"/>
</dbReference>